<keyword evidence="3" id="KW-1185">Reference proteome</keyword>
<accession>A0A4P9W2E7</accession>
<protein>
    <submittedName>
        <fullName evidence="2">Uncharacterized protein</fullName>
    </submittedName>
</protein>
<gene>
    <name evidence="2" type="ORF">BDK51DRAFT_32474</name>
</gene>
<dbReference type="Proteomes" id="UP000269721">
    <property type="component" value="Unassembled WGS sequence"/>
</dbReference>
<feature type="compositionally biased region" description="Pro residues" evidence="1">
    <location>
        <begin position="149"/>
        <end position="159"/>
    </location>
</feature>
<reference evidence="3" key="1">
    <citation type="journal article" date="2018" name="Nat. Microbiol.">
        <title>Leveraging single-cell genomics to expand the fungal tree of life.</title>
        <authorList>
            <person name="Ahrendt S.R."/>
            <person name="Quandt C.A."/>
            <person name="Ciobanu D."/>
            <person name="Clum A."/>
            <person name="Salamov A."/>
            <person name="Andreopoulos B."/>
            <person name="Cheng J.F."/>
            <person name="Woyke T."/>
            <person name="Pelin A."/>
            <person name="Henrissat B."/>
            <person name="Reynolds N.K."/>
            <person name="Benny G.L."/>
            <person name="Smith M.E."/>
            <person name="James T.Y."/>
            <person name="Grigoriev I.V."/>
        </authorList>
    </citation>
    <scope>NUCLEOTIDE SEQUENCE [LARGE SCALE GENOMIC DNA]</scope>
</reference>
<sequence>MRELRGLPGFPSRKLRLLGVQWNYETSLLVPEFRLPHAPLARLPRAPARTINKEEMRRASSVVAPTILLFFPHLLDRVLTTSVPQRACLPTVSAKAPFGKFYTFLLLPARASAVVANWIRKRWSDEFSSQGLPKSKQANLGSPQNLDTRPPPSYRPPHNPVANNGRKLHVRNVEERKLANILVSILLLAFEMLFFTIRPLFRPLPLVRKRWVKWRGDDKKLMSHEAPLEKFQSARSKRPFLPHSADCFLPRDFAPTLP</sequence>
<evidence type="ECO:0000313" key="3">
    <source>
        <dbReference type="Proteomes" id="UP000269721"/>
    </source>
</evidence>
<proteinExistence type="predicted"/>
<dbReference type="EMBL" id="KZ998238">
    <property type="protein sequence ID" value="RKO86391.1"/>
    <property type="molecule type" value="Genomic_DNA"/>
</dbReference>
<evidence type="ECO:0000256" key="1">
    <source>
        <dbReference type="SAM" id="MobiDB-lite"/>
    </source>
</evidence>
<feature type="compositionally biased region" description="Polar residues" evidence="1">
    <location>
        <begin position="129"/>
        <end position="147"/>
    </location>
</feature>
<organism evidence="2 3">
    <name type="scientific">Blyttiomyces helicus</name>
    <dbReference type="NCBI Taxonomy" id="388810"/>
    <lineage>
        <taxon>Eukaryota</taxon>
        <taxon>Fungi</taxon>
        <taxon>Fungi incertae sedis</taxon>
        <taxon>Chytridiomycota</taxon>
        <taxon>Chytridiomycota incertae sedis</taxon>
        <taxon>Chytridiomycetes</taxon>
        <taxon>Chytridiomycetes incertae sedis</taxon>
        <taxon>Blyttiomyces</taxon>
    </lineage>
</organism>
<name>A0A4P9W2E7_9FUNG</name>
<dbReference type="AlphaFoldDB" id="A0A4P9W2E7"/>
<evidence type="ECO:0000313" key="2">
    <source>
        <dbReference type="EMBL" id="RKO86391.1"/>
    </source>
</evidence>
<feature type="region of interest" description="Disordered" evidence="1">
    <location>
        <begin position="129"/>
        <end position="164"/>
    </location>
</feature>